<reference evidence="4 5" key="1">
    <citation type="submission" date="2024-07" db="EMBL/GenBank/DDBJ databases">
        <title>The genome sequence of type strain Sediminicola arcticus GDMCC 1.2805.</title>
        <authorList>
            <person name="Liu Y."/>
        </authorList>
    </citation>
    <scope>NUCLEOTIDE SEQUENCE [LARGE SCALE GENOMIC DNA]</scope>
    <source>
        <strain evidence="4 5">GDMCC 1.2805</strain>
    </source>
</reference>
<accession>A0ABV2SRX6</accession>
<evidence type="ECO:0000313" key="4">
    <source>
        <dbReference type="EMBL" id="MET6989898.1"/>
    </source>
</evidence>
<keyword evidence="3" id="KW-0106">Calcium</keyword>
<evidence type="ECO:0000256" key="1">
    <source>
        <dbReference type="ARBA" id="ARBA00001913"/>
    </source>
</evidence>
<dbReference type="InterPro" id="IPR014718">
    <property type="entry name" value="GH-type_carb-bd"/>
</dbReference>
<sequence length="259" mass="29002">MEKLTSANCVVHIDAGELVSFKMGSYEIIHQKGNPGWRNSDTEMFPIIGPTNEAGFMIETQKGTAVQDQHGLLRELAYEVVDASESKVVYLKTYRAGTEIKNSKFPAKSSAAFLTWPYDFSFEKTYELKGTNLEITFTIAGEEGMPFMLGYHPAFYLHSDKPIIDTGLKKISLEDVLAVGSRALEVKDCSSITLNDKKGFTIKTRGFGSFMLWTEVPNMVCIEPITFYPYAVIQQRLDTGFQFLSKEPKVCSVTIIPED</sequence>
<organism evidence="4 5">
    <name type="scientific">Sediminicola arcticus</name>
    <dbReference type="NCBI Taxonomy" id="1574308"/>
    <lineage>
        <taxon>Bacteria</taxon>
        <taxon>Pseudomonadati</taxon>
        <taxon>Bacteroidota</taxon>
        <taxon>Flavobacteriia</taxon>
        <taxon>Flavobacteriales</taxon>
        <taxon>Flavobacteriaceae</taxon>
        <taxon>Sediminicola</taxon>
    </lineage>
</organism>
<comment type="caution">
    <text evidence="4">The sequence shown here is derived from an EMBL/GenBank/DDBJ whole genome shotgun (WGS) entry which is preliminary data.</text>
</comment>
<gene>
    <name evidence="4" type="ORF">ABXZ36_04460</name>
</gene>
<evidence type="ECO:0000256" key="2">
    <source>
        <dbReference type="ARBA" id="ARBA00011245"/>
    </source>
</evidence>
<comment type="subunit">
    <text evidence="2">Monomer.</text>
</comment>
<dbReference type="Proteomes" id="UP001549799">
    <property type="component" value="Unassembled WGS sequence"/>
</dbReference>
<dbReference type="CDD" id="cd01081">
    <property type="entry name" value="Aldose_epim"/>
    <property type="match status" value="1"/>
</dbReference>
<comment type="cofactor">
    <cofactor evidence="1">
        <name>Ca(2+)</name>
        <dbReference type="ChEBI" id="CHEBI:29108"/>
    </cofactor>
</comment>
<name>A0ABV2SRX6_9FLAO</name>
<dbReference type="Pfam" id="PF01263">
    <property type="entry name" value="Aldose_epim"/>
    <property type="match status" value="1"/>
</dbReference>
<dbReference type="SUPFAM" id="SSF74650">
    <property type="entry name" value="Galactose mutarotase-like"/>
    <property type="match status" value="1"/>
</dbReference>
<evidence type="ECO:0000313" key="5">
    <source>
        <dbReference type="Proteomes" id="UP001549799"/>
    </source>
</evidence>
<protein>
    <submittedName>
        <fullName evidence="4">Aldose 1-epimerase</fullName>
    </submittedName>
</protein>
<dbReference type="EMBL" id="JBEXAE010000002">
    <property type="protein sequence ID" value="MET6989898.1"/>
    <property type="molecule type" value="Genomic_DNA"/>
</dbReference>
<evidence type="ECO:0000256" key="3">
    <source>
        <dbReference type="ARBA" id="ARBA00022837"/>
    </source>
</evidence>
<dbReference type="InterPro" id="IPR011013">
    <property type="entry name" value="Gal_mutarotase_sf_dom"/>
</dbReference>
<dbReference type="Gene3D" id="2.70.98.10">
    <property type="match status" value="1"/>
</dbReference>
<keyword evidence="5" id="KW-1185">Reference proteome</keyword>
<proteinExistence type="predicted"/>
<dbReference type="RefSeq" id="WP_354614279.1">
    <property type="nucleotide sequence ID" value="NZ_JBEXAE010000002.1"/>
</dbReference>
<dbReference type="InterPro" id="IPR008183">
    <property type="entry name" value="Aldose_1/G6P_1-epimerase"/>
</dbReference>